<accession>A0A0F9DPN9</accession>
<organism evidence="1">
    <name type="scientific">marine sediment metagenome</name>
    <dbReference type="NCBI Taxonomy" id="412755"/>
    <lineage>
        <taxon>unclassified sequences</taxon>
        <taxon>metagenomes</taxon>
        <taxon>ecological metagenomes</taxon>
    </lineage>
</organism>
<gene>
    <name evidence="1" type="ORF">LCGC14_2172780</name>
</gene>
<dbReference type="AlphaFoldDB" id="A0A0F9DPN9"/>
<dbReference type="EMBL" id="LAZR01028085">
    <property type="protein sequence ID" value="KKL63674.1"/>
    <property type="molecule type" value="Genomic_DNA"/>
</dbReference>
<name>A0A0F9DPN9_9ZZZZ</name>
<comment type="caution">
    <text evidence="1">The sequence shown here is derived from an EMBL/GenBank/DDBJ whole genome shotgun (WGS) entry which is preliminary data.</text>
</comment>
<sequence length="120" mass="13830">MPYTLRDMKEAYRVCKNILAKCADADRPLTRAEAQLIWACEGICTIFQPFLLQRRCLRNHQFSPGAPDDAECPGCLEEIREVRAREFASLPKENGRPRIYASNGARQRAFRLRQRTTIDS</sequence>
<evidence type="ECO:0000313" key="1">
    <source>
        <dbReference type="EMBL" id="KKL63674.1"/>
    </source>
</evidence>
<proteinExistence type="predicted"/>
<protein>
    <submittedName>
        <fullName evidence="1">Uncharacterized protein</fullName>
    </submittedName>
</protein>
<reference evidence="1" key="1">
    <citation type="journal article" date="2015" name="Nature">
        <title>Complex archaea that bridge the gap between prokaryotes and eukaryotes.</title>
        <authorList>
            <person name="Spang A."/>
            <person name="Saw J.H."/>
            <person name="Jorgensen S.L."/>
            <person name="Zaremba-Niedzwiedzka K."/>
            <person name="Martijn J."/>
            <person name="Lind A.E."/>
            <person name="van Eijk R."/>
            <person name="Schleper C."/>
            <person name="Guy L."/>
            <person name="Ettema T.J."/>
        </authorList>
    </citation>
    <scope>NUCLEOTIDE SEQUENCE</scope>
</reference>